<dbReference type="RefSeq" id="WP_337715443.1">
    <property type="nucleotide sequence ID" value="NZ_JBBEUB010000001.1"/>
</dbReference>
<evidence type="ECO:0000313" key="1">
    <source>
        <dbReference type="EMBL" id="MEJ2901656.1"/>
    </source>
</evidence>
<keyword evidence="2" id="KW-1185">Reference proteome</keyword>
<reference evidence="1 2" key="1">
    <citation type="submission" date="2024-03" db="EMBL/GenBank/DDBJ databases">
        <title>Sequence of Lycoming College Course Isolates.</title>
        <authorList>
            <person name="Plotts O."/>
            <person name="Newman J."/>
        </authorList>
    </citation>
    <scope>NUCLEOTIDE SEQUENCE [LARGE SCALE GENOMIC DNA]</scope>
    <source>
        <strain evidence="1 2">CJB-3</strain>
    </source>
</reference>
<name>A0ABU8NHE8_9SPHI</name>
<organism evidence="1 2">
    <name type="scientific">Pedobacter panaciterrae</name>
    <dbReference type="NCBI Taxonomy" id="363849"/>
    <lineage>
        <taxon>Bacteria</taxon>
        <taxon>Pseudomonadati</taxon>
        <taxon>Bacteroidota</taxon>
        <taxon>Sphingobacteriia</taxon>
        <taxon>Sphingobacteriales</taxon>
        <taxon>Sphingobacteriaceae</taxon>
        <taxon>Pedobacter</taxon>
    </lineage>
</organism>
<dbReference type="Proteomes" id="UP001378956">
    <property type="component" value="Unassembled WGS sequence"/>
</dbReference>
<protein>
    <submittedName>
        <fullName evidence="1">Uncharacterized protein</fullName>
    </submittedName>
</protein>
<gene>
    <name evidence="1" type="ORF">WAE58_04445</name>
</gene>
<sequence>MASGVNRAARLYENWESRQSELEGIQGLKPEGNSLLKLKYDFLREGLYRIGASVTEQEKLHLFALQTVVGKLQKQLYPNRLVRFFQQLKSAIWDRPRHIRDFEAKKAENIISLTALMKKTGMAGLSGKLEKALDYESPKTSISGMQLMSGQGKLMVALQLEKQAAGIYRATEYQVVWNTPDEQVKSCRIPVESGIDLSEAFNMLQGRAVFKGFEDVEGKTVRQWVQLDPKVAGSEKPIVAFLPGHGFDLKNVLQETAVQLERYGLLKEQTLRLLESGHQVGFELGSKGSFLVQANPGTRSLDFFDGHGKRVELGDLTAKRQEPAKEWGKELTLIPQEHIDQSAGRHIYR</sequence>
<dbReference type="EMBL" id="JBBEUB010000001">
    <property type="protein sequence ID" value="MEJ2901656.1"/>
    <property type="molecule type" value="Genomic_DNA"/>
</dbReference>
<comment type="caution">
    <text evidence="1">The sequence shown here is derived from an EMBL/GenBank/DDBJ whole genome shotgun (WGS) entry which is preliminary data.</text>
</comment>
<evidence type="ECO:0000313" key="2">
    <source>
        <dbReference type="Proteomes" id="UP001378956"/>
    </source>
</evidence>
<accession>A0ABU8NHE8</accession>
<proteinExistence type="predicted"/>